<sequence>MEYTTALRPGTAEAEQVLRRFTRGGPKHPTYQAIEELSRAVRTAFVCDYLADVELRQEIHEGLQGVEDWNSANKDLFYGKDGDLAGQDKESQEVSMLALHLLQSAPVHVNTLLMQQVLADPRWAGTLTGADRRALPPLFWTHVNPYGRFELDTNRRLDPDLTARDAVPGPRAPEGGPAAALG</sequence>
<dbReference type="RefSeq" id="WP_229919416.1">
    <property type="nucleotide sequence ID" value="NZ_BMVU01000018.1"/>
</dbReference>
<dbReference type="InterPro" id="IPR002513">
    <property type="entry name" value="Tn3_Tnp_DDE_dom"/>
</dbReference>
<dbReference type="Pfam" id="PF01526">
    <property type="entry name" value="DDE_Tnp_Tn3"/>
    <property type="match status" value="1"/>
</dbReference>
<feature type="domain" description="Tn3 transposase DDE" evidence="2">
    <location>
        <begin position="3"/>
        <end position="149"/>
    </location>
</feature>
<evidence type="ECO:0000313" key="3">
    <source>
        <dbReference type="EMBL" id="GGX80720.1"/>
    </source>
</evidence>
<dbReference type="EMBL" id="BMVU01000018">
    <property type="protein sequence ID" value="GGX80720.1"/>
    <property type="molecule type" value="Genomic_DNA"/>
</dbReference>
<dbReference type="GO" id="GO:0004803">
    <property type="term" value="F:transposase activity"/>
    <property type="evidence" value="ECO:0007669"/>
    <property type="project" value="InterPro"/>
</dbReference>
<dbReference type="Proteomes" id="UP000619244">
    <property type="component" value="Unassembled WGS sequence"/>
</dbReference>
<feature type="compositionally biased region" description="Low complexity" evidence="1">
    <location>
        <begin position="168"/>
        <end position="182"/>
    </location>
</feature>
<accession>A0A918NMB9</accession>
<feature type="region of interest" description="Disordered" evidence="1">
    <location>
        <begin position="160"/>
        <end position="182"/>
    </location>
</feature>
<gene>
    <name evidence="3" type="ORF">GCM10010358_38680</name>
</gene>
<keyword evidence="4" id="KW-1185">Reference proteome</keyword>
<evidence type="ECO:0000256" key="1">
    <source>
        <dbReference type="SAM" id="MobiDB-lite"/>
    </source>
</evidence>
<name>A0A918NMB9_9ACTN</name>
<evidence type="ECO:0000313" key="4">
    <source>
        <dbReference type="Proteomes" id="UP000619244"/>
    </source>
</evidence>
<organism evidence="3 4">
    <name type="scientific">Streptomyces minutiscleroticus</name>
    <dbReference type="NCBI Taxonomy" id="68238"/>
    <lineage>
        <taxon>Bacteria</taxon>
        <taxon>Bacillati</taxon>
        <taxon>Actinomycetota</taxon>
        <taxon>Actinomycetes</taxon>
        <taxon>Kitasatosporales</taxon>
        <taxon>Streptomycetaceae</taxon>
        <taxon>Streptomyces</taxon>
    </lineage>
</organism>
<proteinExistence type="predicted"/>
<dbReference type="GO" id="GO:0006313">
    <property type="term" value="P:DNA transposition"/>
    <property type="evidence" value="ECO:0007669"/>
    <property type="project" value="InterPro"/>
</dbReference>
<reference evidence="3" key="2">
    <citation type="submission" date="2020-09" db="EMBL/GenBank/DDBJ databases">
        <authorList>
            <person name="Sun Q."/>
            <person name="Ohkuma M."/>
        </authorList>
    </citation>
    <scope>NUCLEOTIDE SEQUENCE</scope>
    <source>
        <strain evidence="3">JCM 4790</strain>
    </source>
</reference>
<reference evidence="3" key="1">
    <citation type="journal article" date="2014" name="Int. J. Syst. Evol. Microbiol.">
        <title>Complete genome sequence of Corynebacterium casei LMG S-19264T (=DSM 44701T), isolated from a smear-ripened cheese.</title>
        <authorList>
            <consortium name="US DOE Joint Genome Institute (JGI-PGF)"/>
            <person name="Walter F."/>
            <person name="Albersmeier A."/>
            <person name="Kalinowski J."/>
            <person name="Ruckert C."/>
        </authorList>
    </citation>
    <scope>NUCLEOTIDE SEQUENCE</scope>
    <source>
        <strain evidence="3">JCM 4790</strain>
    </source>
</reference>
<comment type="caution">
    <text evidence="3">The sequence shown here is derived from an EMBL/GenBank/DDBJ whole genome shotgun (WGS) entry which is preliminary data.</text>
</comment>
<protein>
    <recommendedName>
        <fullName evidence="2">Tn3 transposase DDE domain-containing protein</fullName>
    </recommendedName>
</protein>
<evidence type="ECO:0000259" key="2">
    <source>
        <dbReference type="Pfam" id="PF01526"/>
    </source>
</evidence>
<dbReference type="AlphaFoldDB" id="A0A918NMB9"/>